<dbReference type="Proteomes" id="UP000239724">
    <property type="component" value="Unassembled WGS sequence"/>
</dbReference>
<dbReference type="RefSeq" id="WP_104518720.1">
    <property type="nucleotide sequence ID" value="NZ_NHRY01000096.1"/>
</dbReference>
<reference evidence="5 6" key="1">
    <citation type="journal article" date="2018" name="Arch. Microbiol.">
        <title>New insights into the metabolic potential of the phototrophic purple bacterium Rhodopila globiformis DSM 161(T) from its draft genome sequence and evidence for a vanadium-dependent nitrogenase.</title>
        <authorList>
            <person name="Imhoff J.F."/>
            <person name="Rahn T."/>
            <person name="Kunzel S."/>
            <person name="Neulinger S.C."/>
        </authorList>
    </citation>
    <scope>NUCLEOTIDE SEQUENCE [LARGE SCALE GENOMIC DNA]</scope>
    <source>
        <strain evidence="5 6">DSM 161</strain>
    </source>
</reference>
<organism evidence="5 6">
    <name type="scientific">Rhodopila globiformis</name>
    <name type="common">Rhodopseudomonas globiformis</name>
    <dbReference type="NCBI Taxonomy" id="1071"/>
    <lineage>
        <taxon>Bacteria</taxon>
        <taxon>Pseudomonadati</taxon>
        <taxon>Pseudomonadota</taxon>
        <taxon>Alphaproteobacteria</taxon>
        <taxon>Acetobacterales</taxon>
        <taxon>Acetobacteraceae</taxon>
        <taxon>Rhodopila</taxon>
    </lineage>
</organism>
<evidence type="ECO:0000259" key="4">
    <source>
        <dbReference type="PROSITE" id="PS51668"/>
    </source>
</evidence>
<dbReference type="InterPro" id="IPR036414">
    <property type="entry name" value="YaeB_N_sf"/>
</dbReference>
<evidence type="ECO:0000256" key="3">
    <source>
        <dbReference type="SAM" id="MobiDB-lite"/>
    </source>
</evidence>
<dbReference type="InterPro" id="IPR040372">
    <property type="entry name" value="YaeB-like"/>
</dbReference>
<protein>
    <submittedName>
        <fullName evidence="5">tRNA (N6-threonylcarbamoyladenosine(37)-N6)-methyltransferase TrmO</fullName>
    </submittedName>
</protein>
<dbReference type="InterPro" id="IPR023370">
    <property type="entry name" value="TrmO-like_N"/>
</dbReference>
<evidence type="ECO:0000313" key="5">
    <source>
        <dbReference type="EMBL" id="PPQ34646.1"/>
    </source>
</evidence>
<evidence type="ECO:0000313" key="6">
    <source>
        <dbReference type="Proteomes" id="UP000239724"/>
    </source>
</evidence>
<proteinExistence type="inferred from homology"/>
<dbReference type="PROSITE" id="PS01318">
    <property type="entry name" value="TSAA_1"/>
    <property type="match status" value="1"/>
</dbReference>
<dbReference type="OrthoDB" id="9804309at2"/>
<keyword evidence="5" id="KW-0489">Methyltransferase</keyword>
<dbReference type="PROSITE" id="PS51668">
    <property type="entry name" value="TSAA_2"/>
    <property type="match status" value="1"/>
</dbReference>
<dbReference type="SUPFAM" id="SSF118196">
    <property type="entry name" value="YaeB-like"/>
    <property type="match status" value="1"/>
</dbReference>
<evidence type="ECO:0000256" key="1">
    <source>
        <dbReference type="ARBA" id="ARBA00022691"/>
    </source>
</evidence>
<dbReference type="GO" id="GO:0032259">
    <property type="term" value="P:methylation"/>
    <property type="evidence" value="ECO:0007669"/>
    <property type="project" value="UniProtKB-KW"/>
</dbReference>
<gene>
    <name evidence="5" type="ORF">CCS01_10050</name>
</gene>
<dbReference type="InterPro" id="IPR023368">
    <property type="entry name" value="UPF0066_cons_site"/>
</dbReference>
<dbReference type="Pfam" id="PF01980">
    <property type="entry name" value="TrmO_N"/>
    <property type="match status" value="1"/>
</dbReference>
<comment type="similarity">
    <text evidence="2">Belongs to the tRNA methyltransferase O family.</text>
</comment>
<dbReference type="Gene3D" id="2.40.30.70">
    <property type="entry name" value="YaeB-like"/>
    <property type="match status" value="1"/>
</dbReference>
<keyword evidence="6" id="KW-1185">Reference proteome</keyword>
<dbReference type="AlphaFoldDB" id="A0A2S6NJ76"/>
<feature type="domain" description="TsaA-like" evidence="4">
    <location>
        <begin position="7"/>
        <end position="140"/>
    </location>
</feature>
<dbReference type="GO" id="GO:0008168">
    <property type="term" value="F:methyltransferase activity"/>
    <property type="evidence" value="ECO:0007669"/>
    <property type="project" value="UniProtKB-KW"/>
</dbReference>
<dbReference type="PANTHER" id="PTHR12818">
    <property type="entry name" value="TRNA (ADENINE(37)-N6)-METHYLTRANSFERASE"/>
    <property type="match status" value="1"/>
</dbReference>
<sequence length="166" mass="17807">MPEPFSLKPIGTLHTPWRTIGACPRNGRQPDPAPVCTARVLPAFLDGLQSLEGFSHLILLYWLGQPAPPRLIVTPPFDPQPRGVFATRAPFRPNPIGLSVVAFDGFAAPDCLTVRFLDCLDGTPLLDIKPYLPTTDSEPGAAMGWLDPHATRNRNTPGSPGGVPPG</sequence>
<dbReference type="CDD" id="cd09281">
    <property type="entry name" value="UPF0066"/>
    <property type="match status" value="1"/>
</dbReference>
<dbReference type="NCBIfam" id="TIGR00104">
    <property type="entry name" value="tRNA_TsaA"/>
    <property type="match status" value="1"/>
</dbReference>
<accession>A0A2S6NJ76</accession>
<keyword evidence="1" id="KW-0949">S-adenosyl-L-methionine</keyword>
<dbReference type="EMBL" id="NHRY01000096">
    <property type="protein sequence ID" value="PPQ34646.1"/>
    <property type="molecule type" value="Genomic_DNA"/>
</dbReference>
<name>A0A2S6NJ76_RHOGL</name>
<feature type="region of interest" description="Disordered" evidence="3">
    <location>
        <begin position="139"/>
        <end position="166"/>
    </location>
</feature>
<comment type="caution">
    <text evidence="5">The sequence shown here is derived from an EMBL/GenBank/DDBJ whole genome shotgun (WGS) entry which is preliminary data.</text>
</comment>
<evidence type="ECO:0000256" key="2">
    <source>
        <dbReference type="ARBA" id="ARBA00033753"/>
    </source>
</evidence>
<dbReference type="PANTHER" id="PTHR12818:SF0">
    <property type="entry name" value="TRNA (ADENINE(37)-N6)-METHYLTRANSFERASE"/>
    <property type="match status" value="1"/>
</dbReference>
<dbReference type="InterPro" id="IPR036413">
    <property type="entry name" value="YaeB-like_sf"/>
</dbReference>
<keyword evidence="5" id="KW-0808">Transferase</keyword>